<sequence>MRYSILLEDADGVSYFEDREVDFELKTFAPPAAPFLVSKEVDAARIAFLCLPAGWKGVQHRSPKPQLATVLSGTFRVQAGTGEIRDFKTGDLFWAEDVTGTGHASSAEGGEPANLMITQFQ</sequence>
<evidence type="ECO:0000313" key="1">
    <source>
        <dbReference type="EMBL" id="CUJ88544.1"/>
    </source>
</evidence>
<reference evidence="2" key="1">
    <citation type="submission" date="2015-09" db="EMBL/GenBank/DDBJ databases">
        <authorList>
            <person name="Rodrigo-Torres L."/>
            <person name="Arahal D.R."/>
        </authorList>
    </citation>
    <scope>NUCLEOTIDE SEQUENCE [LARGE SCALE GENOMIC DNA]</scope>
    <source>
        <strain evidence="2">CECT 5091</strain>
    </source>
</reference>
<dbReference type="InterPro" id="IPR014710">
    <property type="entry name" value="RmlC-like_jellyroll"/>
</dbReference>
<proteinExistence type="predicted"/>
<dbReference type="Gene3D" id="2.60.120.10">
    <property type="entry name" value="Jelly Rolls"/>
    <property type="match status" value="1"/>
</dbReference>
<dbReference type="AlphaFoldDB" id="A0A0P1I3Y8"/>
<dbReference type="EMBL" id="CYUD01000002">
    <property type="protein sequence ID" value="CUJ88544.1"/>
    <property type="molecule type" value="Genomic_DNA"/>
</dbReference>
<name>A0A0P1I3Y8_9RHOB</name>
<evidence type="ECO:0000313" key="2">
    <source>
        <dbReference type="Proteomes" id="UP000051260"/>
    </source>
</evidence>
<dbReference type="InterPro" id="IPR011051">
    <property type="entry name" value="RmlC_Cupin_sf"/>
</dbReference>
<dbReference type="RefSeq" id="WP_058280504.1">
    <property type="nucleotide sequence ID" value="NZ_CYUD01000002.1"/>
</dbReference>
<gene>
    <name evidence="1" type="ORF">RUE5091_00721</name>
</gene>
<dbReference type="STRING" id="1715692.RUE5091_00721"/>
<keyword evidence="2" id="KW-1185">Reference proteome</keyword>
<accession>A0A0P1I3Y8</accession>
<evidence type="ECO:0008006" key="3">
    <source>
        <dbReference type="Google" id="ProtNLM"/>
    </source>
</evidence>
<dbReference type="OrthoDB" id="7509071at2"/>
<dbReference type="SUPFAM" id="SSF51182">
    <property type="entry name" value="RmlC-like cupins"/>
    <property type="match status" value="1"/>
</dbReference>
<dbReference type="Proteomes" id="UP000051260">
    <property type="component" value="Unassembled WGS sequence"/>
</dbReference>
<organism evidence="1 2">
    <name type="scientific">Ruegeria denitrificans</name>
    <dbReference type="NCBI Taxonomy" id="1715692"/>
    <lineage>
        <taxon>Bacteria</taxon>
        <taxon>Pseudomonadati</taxon>
        <taxon>Pseudomonadota</taxon>
        <taxon>Alphaproteobacteria</taxon>
        <taxon>Rhodobacterales</taxon>
        <taxon>Roseobacteraceae</taxon>
        <taxon>Ruegeria</taxon>
    </lineage>
</organism>
<protein>
    <recommendedName>
        <fullName evidence="3">Cupin domain protein</fullName>
    </recommendedName>
</protein>